<dbReference type="InterPro" id="IPR013221">
    <property type="entry name" value="Mur_ligase_cen"/>
</dbReference>
<keyword evidence="5 8" id="KW-0573">Peptidoglycan synthesis</keyword>
<proteinExistence type="inferred from homology"/>
<feature type="domain" description="Mur ligase N-terminal catalytic" evidence="10">
    <location>
        <begin position="23"/>
        <end position="96"/>
    </location>
</feature>
<comment type="caution">
    <text evidence="8">Lacks conserved residue(s) required for the propagation of feature annotation.</text>
</comment>
<evidence type="ECO:0000256" key="8">
    <source>
        <dbReference type="HAMAP-Rule" id="MF_00208"/>
    </source>
</evidence>
<dbReference type="NCBIfam" id="NF001126">
    <property type="entry name" value="PRK00139.1-4"/>
    <property type="match status" value="1"/>
</dbReference>
<evidence type="ECO:0000256" key="7">
    <source>
        <dbReference type="ARBA" id="ARBA00023316"/>
    </source>
</evidence>
<comment type="caution">
    <text evidence="13">The sequence shown here is derived from an EMBL/GenBank/DDBJ whole genome shotgun (WGS) entry which is preliminary data.</text>
</comment>
<feature type="binding site" evidence="8">
    <location>
        <begin position="409"/>
        <end position="412"/>
    </location>
    <ligand>
        <name>meso-2,6-diaminopimelate</name>
        <dbReference type="ChEBI" id="CHEBI:57791"/>
    </ligand>
</feature>
<comment type="subcellular location">
    <subcellularLocation>
        <location evidence="8 9">Cytoplasm</location>
    </subcellularLocation>
</comment>
<dbReference type="NCBIfam" id="NF001124">
    <property type="entry name" value="PRK00139.1-2"/>
    <property type="match status" value="1"/>
</dbReference>
<evidence type="ECO:0000313" key="14">
    <source>
        <dbReference type="Proteomes" id="UP001501734"/>
    </source>
</evidence>
<dbReference type="Proteomes" id="UP001501734">
    <property type="component" value="Unassembled WGS sequence"/>
</dbReference>
<keyword evidence="8" id="KW-0067">ATP-binding</keyword>
<comment type="catalytic activity">
    <reaction evidence="8">
        <text>UDP-N-acetyl-alpha-D-muramoyl-L-alanyl-D-glutamate + meso-2,6-diaminopimelate + ATP = UDP-N-acetyl-alpha-D-muramoyl-L-alanyl-gamma-D-glutamyl-meso-2,6-diaminopimelate + ADP + phosphate + H(+)</text>
        <dbReference type="Rhea" id="RHEA:23676"/>
        <dbReference type="ChEBI" id="CHEBI:15378"/>
        <dbReference type="ChEBI" id="CHEBI:30616"/>
        <dbReference type="ChEBI" id="CHEBI:43474"/>
        <dbReference type="ChEBI" id="CHEBI:57791"/>
        <dbReference type="ChEBI" id="CHEBI:83900"/>
        <dbReference type="ChEBI" id="CHEBI:83905"/>
        <dbReference type="ChEBI" id="CHEBI:456216"/>
        <dbReference type="EC" id="6.3.2.13"/>
    </reaction>
</comment>
<keyword evidence="3 8" id="KW-0132">Cell division</keyword>
<feature type="binding site" evidence="8">
    <location>
        <position position="151"/>
    </location>
    <ligand>
        <name>UDP-N-acetyl-alpha-D-muramoyl-L-alanyl-D-glutamate</name>
        <dbReference type="ChEBI" id="CHEBI:83900"/>
    </ligand>
</feature>
<keyword evidence="4 8" id="KW-0133">Cell shape</keyword>
<feature type="domain" description="Mur ligase central" evidence="12">
    <location>
        <begin position="108"/>
        <end position="314"/>
    </location>
</feature>
<name>A0ABP7VKR8_9BACI</name>
<evidence type="ECO:0000259" key="10">
    <source>
        <dbReference type="Pfam" id="PF01225"/>
    </source>
</evidence>
<keyword evidence="8" id="KW-0963">Cytoplasm</keyword>
<comment type="PTM">
    <text evidence="8">Carboxylation is probably crucial for Mg(2+) binding and, consequently, for the gamma-phosphate positioning of ATP.</text>
</comment>
<comment type="function">
    <text evidence="8">Catalyzes the addition of meso-diaminopimelic acid to the nucleotide precursor UDP-N-acetylmuramoyl-L-alanyl-D-glutamate (UMAG) in the biosynthesis of bacterial cell-wall peptidoglycan.</text>
</comment>
<comment type="similarity">
    <text evidence="2 8">Belongs to the MurCDEF family. MurE subfamily.</text>
</comment>
<protein>
    <recommendedName>
        <fullName evidence="8">UDP-N-acetylmuramoyl-L-alanyl-D-glutamate--2,6-diaminopimelate ligase</fullName>
        <ecNumber evidence="8">6.3.2.13</ecNumber>
    </recommendedName>
    <alternativeName>
        <fullName evidence="8">Meso-A2pm-adding enzyme</fullName>
    </alternativeName>
    <alternativeName>
        <fullName evidence="8">Meso-diaminopimelate-adding enzyme</fullName>
    </alternativeName>
    <alternativeName>
        <fullName evidence="8">UDP-MurNAc-L-Ala-D-Glu:meso-diaminopimelate ligase</fullName>
    </alternativeName>
    <alternativeName>
        <fullName evidence="8">UDP-MurNAc-tripeptide synthetase</fullName>
    </alternativeName>
    <alternativeName>
        <fullName evidence="8">UDP-N-acetylmuramyl-tripeptide synthetase</fullName>
    </alternativeName>
</protein>
<dbReference type="Pfam" id="PF08245">
    <property type="entry name" value="Mur_ligase_M"/>
    <property type="match status" value="1"/>
</dbReference>
<feature type="binding site" evidence="8">
    <location>
        <position position="187"/>
    </location>
    <ligand>
        <name>UDP-N-acetyl-alpha-D-muramoyl-L-alanyl-D-glutamate</name>
        <dbReference type="ChEBI" id="CHEBI:83900"/>
    </ligand>
</feature>
<dbReference type="EC" id="6.3.2.13" evidence="8"/>
<accession>A0ABP7VKR8</accession>
<feature type="domain" description="Mur ligase C-terminal" evidence="11">
    <location>
        <begin position="336"/>
        <end position="461"/>
    </location>
</feature>
<feature type="short sequence motif" description="Meso-diaminopimelate recognition motif" evidence="8">
    <location>
        <begin position="409"/>
        <end position="412"/>
    </location>
</feature>
<dbReference type="InterPro" id="IPR035911">
    <property type="entry name" value="MurE/MurF_N"/>
</dbReference>
<organism evidence="13 14">
    <name type="scientific">Amphibacillus indicireducens</name>
    <dbReference type="NCBI Taxonomy" id="1076330"/>
    <lineage>
        <taxon>Bacteria</taxon>
        <taxon>Bacillati</taxon>
        <taxon>Bacillota</taxon>
        <taxon>Bacilli</taxon>
        <taxon>Bacillales</taxon>
        <taxon>Bacillaceae</taxon>
        <taxon>Amphibacillus</taxon>
    </lineage>
</organism>
<keyword evidence="8 13" id="KW-0436">Ligase</keyword>
<evidence type="ECO:0000256" key="6">
    <source>
        <dbReference type="ARBA" id="ARBA00023306"/>
    </source>
</evidence>
<feature type="binding site" evidence="8">
    <location>
        <position position="31"/>
    </location>
    <ligand>
        <name>UDP-N-acetyl-alpha-D-muramoyl-L-alanyl-D-glutamate</name>
        <dbReference type="ChEBI" id="CHEBI:83900"/>
    </ligand>
</feature>
<feature type="modified residue" description="N6-carboxylysine" evidence="8">
    <location>
        <position position="219"/>
    </location>
</feature>
<feature type="binding site" evidence="8">
    <location>
        <position position="459"/>
    </location>
    <ligand>
        <name>meso-2,6-diaminopimelate</name>
        <dbReference type="ChEBI" id="CHEBI:57791"/>
    </ligand>
</feature>
<dbReference type="NCBIfam" id="TIGR01085">
    <property type="entry name" value="murE"/>
    <property type="match status" value="1"/>
</dbReference>
<dbReference type="Gene3D" id="3.40.1390.10">
    <property type="entry name" value="MurE/MurF, N-terminal domain"/>
    <property type="match status" value="1"/>
</dbReference>
<reference evidence="14" key="1">
    <citation type="journal article" date="2019" name="Int. J. Syst. Evol. Microbiol.">
        <title>The Global Catalogue of Microorganisms (GCM) 10K type strain sequencing project: providing services to taxonomists for standard genome sequencing and annotation.</title>
        <authorList>
            <consortium name="The Broad Institute Genomics Platform"/>
            <consortium name="The Broad Institute Genome Sequencing Center for Infectious Disease"/>
            <person name="Wu L."/>
            <person name="Ma J."/>
        </authorList>
    </citation>
    <scope>NUCLEOTIDE SEQUENCE [LARGE SCALE GENOMIC DNA]</scope>
    <source>
        <strain evidence="14">JCM 17250</strain>
    </source>
</reference>
<dbReference type="InterPro" id="IPR000713">
    <property type="entry name" value="Mur_ligase_N"/>
</dbReference>
<dbReference type="GO" id="GO:0016874">
    <property type="term" value="F:ligase activity"/>
    <property type="evidence" value="ECO:0007669"/>
    <property type="project" value="UniProtKB-KW"/>
</dbReference>
<dbReference type="Gene3D" id="3.40.1190.10">
    <property type="entry name" value="Mur-like, catalytic domain"/>
    <property type="match status" value="1"/>
</dbReference>
<dbReference type="RefSeq" id="WP_344911628.1">
    <property type="nucleotide sequence ID" value="NZ_BAABDL010000072.1"/>
</dbReference>
<dbReference type="PANTHER" id="PTHR23135:SF4">
    <property type="entry name" value="UDP-N-ACETYLMURAMOYL-L-ALANYL-D-GLUTAMATE--2,6-DIAMINOPIMELATE LIGASE MURE HOMOLOG, CHLOROPLASTIC"/>
    <property type="match status" value="1"/>
</dbReference>
<dbReference type="EMBL" id="BAABDL010000072">
    <property type="protein sequence ID" value="GAA4069113.1"/>
    <property type="molecule type" value="Genomic_DNA"/>
</dbReference>
<dbReference type="PANTHER" id="PTHR23135">
    <property type="entry name" value="MUR LIGASE FAMILY MEMBER"/>
    <property type="match status" value="1"/>
</dbReference>
<dbReference type="HAMAP" id="MF_00208">
    <property type="entry name" value="MurE"/>
    <property type="match status" value="1"/>
</dbReference>
<keyword evidence="8" id="KW-0547">Nucleotide-binding</keyword>
<evidence type="ECO:0000256" key="5">
    <source>
        <dbReference type="ARBA" id="ARBA00022984"/>
    </source>
</evidence>
<evidence type="ECO:0000256" key="9">
    <source>
        <dbReference type="RuleBase" id="RU004135"/>
    </source>
</evidence>
<keyword evidence="7 8" id="KW-0961">Cell wall biogenesis/degradation</keyword>
<comment type="cofactor">
    <cofactor evidence="8">
        <name>Mg(2+)</name>
        <dbReference type="ChEBI" id="CHEBI:18420"/>
    </cofactor>
</comment>
<dbReference type="SUPFAM" id="SSF63418">
    <property type="entry name" value="MurE/MurF N-terminal domain"/>
    <property type="match status" value="1"/>
</dbReference>
<feature type="binding site" evidence="8">
    <location>
        <begin position="152"/>
        <end position="153"/>
    </location>
    <ligand>
        <name>UDP-N-acetyl-alpha-D-muramoyl-L-alanyl-D-glutamate</name>
        <dbReference type="ChEBI" id="CHEBI:83900"/>
    </ligand>
</feature>
<dbReference type="SUPFAM" id="SSF53244">
    <property type="entry name" value="MurD-like peptide ligases, peptide-binding domain"/>
    <property type="match status" value="1"/>
</dbReference>
<keyword evidence="8" id="KW-0460">Magnesium</keyword>
<feature type="binding site" evidence="8">
    <location>
        <position position="179"/>
    </location>
    <ligand>
        <name>UDP-N-acetyl-alpha-D-muramoyl-L-alanyl-D-glutamate</name>
        <dbReference type="ChEBI" id="CHEBI:83900"/>
    </ligand>
</feature>
<keyword evidence="6 8" id="KW-0131">Cell cycle</keyword>
<feature type="binding site" evidence="8">
    <location>
        <position position="463"/>
    </location>
    <ligand>
        <name>meso-2,6-diaminopimelate</name>
        <dbReference type="ChEBI" id="CHEBI:57791"/>
    </ligand>
</feature>
<dbReference type="InterPro" id="IPR036615">
    <property type="entry name" value="Mur_ligase_C_dom_sf"/>
</dbReference>
<evidence type="ECO:0000256" key="4">
    <source>
        <dbReference type="ARBA" id="ARBA00022960"/>
    </source>
</evidence>
<dbReference type="InterPro" id="IPR005761">
    <property type="entry name" value="UDP-N-AcMur-Glu-dNH2Pim_ligase"/>
</dbReference>
<dbReference type="InterPro" id="IPR004101">
    <property type="entry name" value="Mur_ligase_C"/>
</dbReference>
<dbReference type="SUPFAM" id="SSF53623">
    <property type="entry name" value="MurD-like peptide ligases, catalytic domain"/>
    <property type="match status" value="1"/>
</dbReference>
<gene>
    <name evidence="8 13" type="primary">murE</name>
    <name evidence="13" type="ORF">GCM10022410_13780</name>
</gene>
<evidence type="ECO:0000256" key="3">
    <source>
        <dbReference type="ARBA" id="ARBA00022618"/>
    </source>
</evidence>
<keyword evidence="14" id="KW-1185">Reference proteome</keyword>
<dbReference type="Pfam" id="PF01225">
    <property type="entry name" value="Mur_ligase"/>
    <property type="match status" value="1"/>
</dbReference>
<evidence type="ECO:0000313" key="13">
    <source>
        <dbReference type="EMBL" id="GAA4069113.1"/>
    </source>
</evidence>
<comment type="pathway">
    <text evidence="1 8 9">Cell wall biogenesis; peptidoglycan biosynthesis.</text>
</comment>
<feature type="binding site" evidence="8">
    <location>
        <begin position="110"/>
        <end position="116"/>
    </location>
    <ligand>
        <name>ATP</name>
        <dbReference type="ChEBI" id="CHEBI:30616"/>
    </ligand>
</feature>
<evidence type="ECO:0000259" key="12">
    <source>
        <dbReference type="Pfam" id="PF08245"/>
    </source>
</evidence>
<feature type="binding site" evidence="8">
    <location>
        <position position="385"/>
    </location>
    <ligand>
        <name>meso-2,6-diaminopimelate</name>
        <dbReference type="ChEBI" id="CHEBI:57791"/>
    </ligand>
</feature>
<evidence type="ECO:0000259" key="11">
    <source>
        <dbReference type="Pfam" id="PF02875"/>
    </source>
</evidence>
<sequence>MKTLNEIANYLLLNAPRFEQNPKIKGIQVDSRKVTASDLFVCISGYTVDGHDFVDQAIENGAVAIVASKKLDRNDVPVLYVEDTEQTLSFLANYFYDFPSNGLHLIGVTGTNGKTSVTYLLDEIFNYQKETTALIGTIQMKIGEQVFPLANTTPEASLLQKSFRKMVDEKIDHCMMEVSSHALELGRVNGCDFDIAVYTNLSQDHLDFHETMADYLTAKLRLFSHLGNSYDPSKPKYAVINQDDHYANDFKRATSQRVITYGIDQAANFTAKNIKLTANGTEFTLVAFNQQIEIKTPLIGKFNIYNMLAAIATAYLSDVTLETITAALGQSKGIPGRFETVKGDHDFGVIIDFAHTPDSLENVLTTIRSFAKNQVYLVVGCGGDRDRTKRPLMAKMGEKYADYTILTSDNPRTEDPRAIIADMEQGITTDRYTVEVDRAKAIAYAVQLAKKDDIILIAGKGHETTQIIGKETFPFDDYQVANQAILNK</sequence>
<dbReference type="Pfam" id="PF02875">
    <property type="entry name" value="Mur_ligase_C"/>
    <property type="match status" value="1"/>
</dbReference>
<dbReference type="InterPro" id="IPR036565">
    <property type="entry name" value="Mur-like_cat_sf"/>
</dbReference>
<evidence type="ECO:0000256" key="2">
    <source>
        <dbReference type="ARBA" id="ARBA00005898"/>
    </source>
</evidence>
<evidence type="ECO:0000256" key="1">
    <source>
        <dbReference type="ARBA" id="ARBA00004752"/>
    </source>
</evidence>
<dbReference type="Gene3D" id="3.90.190.20">
    <property type="entry name" value="Mur ligase, C-terminal domain"/>
    <property type="match status" value="1"/>
</dbReference>